<sequence>MTGPEAIHPDLKEASVFVTGGASGIGAALVEGFLRQGARVAFFDRADAAETVEAMEARIGNRPLFIQGDVTDTPALMAAIDTAATTHGPVTVLVSNAANDTRYDAQDLTEAEWDSCLDVNLKPYFFAAQKVAPMMEATGGGAIVNMSSGSYLMGVARLAPYVASNAAIMGLTRSLAREWGGRGIRINAVAPGWVMTERQKELWATPEAQERHRAQQCLPELMQAEDLVGGVLFLASKASRMVTSQMLVIDAGVSVTG</sequence>
<gene>
    <name evidence="4" type="ORF">Lokhon_02397</name>
</gene>
<evidence type="ECO:0000256" key="1">
    <source>
        <dbReference type="ARBA" id="ARBA00006484"/>
    </source>
</evidence>
<dbReference type="Gene3D" id="3.40.50.720">
    <property type="entry name" value="NAD(P)-binding Rossmann-like Domain"/>
    <property type="match status" value="1"/>
</dbReference>
<comment type="similarity">
    <text evidence="1">Belongs to the short-chain dehydrogenases/reductases (SDR) family.</text>
</comment>
<dbReference type="OrthoDB" id="9789398at2"/>
<keyword evidence="5" id="KW-1185">Reference proteome</keyword>
<dbReference type="Proteomes" id="UP000025047">
    <property type="component" value="Unassembled WGS sequence"/>
</dbReference>
<dbReference type="InterPro" id="IPR057326">
    <property type="entry name" value="KR_dom"/>
</dbReference>
<dbReference type="InterPro" id="IPR036291">
    <property type="entry name" value="NAD(P)-bd_dom_sf"/>
</dbReference>
<organism evidence="4 5">
    <name type="scientific">Limimaricola hongkongensis DSM 17492</name>
    <dbReference type="NCBI Taxonomy" id="1122180"/>
    <lineage>
        <taxon>Bacteria</taxon>
        <taxon>Pseudomonadati</taxon>
        <taxon>Pseudomonadota</taxon>
        <taxon>Alphaproteobacteria</taxon>
        <taxon>Rhodobacterales</taxon>
        <taxon>Paracoccaceae</taxon>
        <taxon>Limimaricola</taxon>
    </lineage>
</organism>
<dbReference type="SUPFAM" id="SSF51735">
    <property type="entry name" value="NAD(P)-binding Rossmann-fold domains"/>
    <property type="match status" value="1"/>
</dbReference>
<dbReference type="SMART" id="SM00822">
    <property type="entry name" value="PKS_KR"/>
    <property type="match status" value="1"/>
</dbReference>
<dbReference type="FunFam" id="3.40.50.720:FF:000084">
    <property type="entry name" value="Short-chain dehydrogenase reductase"/>
    <property type="match status" value="1"/>
</dbReference>
<dbReference type="PANTHER" id="PTHR43639">
    <property type="entry name" value="OXIDOREDUCTASE, SHORT-CHAIN DEHYDROGENASE/REDUCTASE FAMILY (AFU_ORTHOLOGUE AFUA_5G02870)"/>
    <property type="match status" value="1"/>
</dbReference>
<dbReference type="eggNOG" id="COG1028">
    <property type="taxonomic scope" value="Bacteria"/>
</dbReference>
<dbReference type="PANTHER" id="PTHR43639:SF1">
    <property type="entry name" value="SHORT-CHAIN DEHYDROGENASE_REDUCTASE FAMILY PROTEIN"/>
    <property type="match status" value="1"/>
</dbReference>
<dbReference type="EMBL" id="APGJ01000007">
    <property type="protein sequence ID" value="EYD70755.1"/>
    <property type="molecule type" value="Genomic_DNA"/>
</dbReference>
<evidence type="ECO:0000313" key="4">
    <source>
        <dbReference type="EMBL" id="EYD70755.1"/>
    </source>
</evidence>
<dbReference type="GO" id="GO:0016491">
    <property type="term" value="F:oxidoreductase activity"/>
    <property type="evidence" value="ECO:0007669"/>
    <property type="project" value="UniProtKB-KW"/>
</dbReference>
<protein>
    <submittedName>
        <fullName evidence="4">Oxidoreductase, short chain dehydrogenase/reductase family</fullName>
    </submittedName>
</protein>
<feature type="domain" description="Ketoreductase" evidence="3">
    <location>
        <begin position="14"/>
        <end position="193"/>
    </location>
</feature>
<dbReference type="PRINTS" id="PR00081">
    <property type="entry name" value="GDHRDH"/>
</dbReference>
<dbReference type="RefSeq" id="WP_017929639.1">
    <property type="nucleotide sequence ID" value="NZ_KB823003.1"/>
</dbReference>
<dbReference type="InterPro" id="IPR002347">
    <property type="entry name" value="SDR_fam"/>
</dbReference>
<dbReference type="Pfam" id="PF13561">
    <property type="entry name" value="adh_short_C2"/>
    <property type="match status" value="1"/>
</dbReference>
<dbReference type="HOGENOM" id="CLU_010194_1_0_5"/>
<accession>A0A017H8V8</accession>
<evidence type="ECO:0000313" key="5">
    <source>
        <dbReference type="Proteomes" id="UP000025047"/>
    </source>
</evidence>
<dbReference type="AlphaFoldDB" id="A0A017H8V8"/>
<reference evidence="4 5" key="1">
    <citation type="submission" date="2013-03" db="EMBL/GenBank/DDBJ databases">
        <authorList>
            <person name="Fiebig A."/>
            <person name="Goeker M."/>
            <person name="Klenk H.-P.P."/>
        </authorList>
    </citation>
    <scope>NUCLEOTIDE SEQUENCE [LARGE SCALE GENOMIC DNA]</scope>
    <source>
        <strain evidence="4 5">DSM 17492</strain>
    </source>
</reference>
<dbReference type="PATRIC" id="fig|1122180.6.peg.2380"/>
<dbReference type="PRINTS" id="PR00080">
    <property type="entry name" value="SDRFAMILY"/>
</dbReference>
<evidence type="ECO:0000259" key="3">
    <source>
        <dbReference type="SMART" id="SM00822"/>
    </source>
</evidence>
<dbReference type="CDD" id="cd05233">
    <property type="entry name" value="SDR_c"/>
    <property type="match status" value="1"/>
</dbReference>
<proteinExistence type="inferred from homology"/>
<comment type="caution">
    <text evidence="4">The sequence shown here is derived from an EMBL/GenBank/DDBJ whole genome shotgun (WGS) entry which is preliminary data.</text>
</comment>
<dbReference type="STRING" id="1122180.Lokhon_02397"/>
<keyword evidence="2" id="KW-0560">Oxidoreductase</keyword>
<name>A0A017H8V8_9RHOB</name>
<evidence type="ECO:0000256" key="2">
    <source>
        <dbReference type="ARBA" id="ARBA00023002"/>
    </source>
</evidence>